<dbReference type="InterPro" id="IPR023214">
    <property type="entry name" value="HAD_sf"/>
</dbReference>
<evidence type="ECO:0000256" key="3">
    <source>
        <dbReference type="ARBA" id="ARBA00022723"/>
    </source>
</evidence>
<keyword evidence="5 7" id="KW-0119">Carbohydrate metabolism</keyword>
<dbReference type="Gene3D" id="3.40.50.1000">
    <property type="entry name" value="HAD superfamily/HAD-like"/>
    <property type="match status" value="1"/>
</dbReference>
<feature type="binding site" evidence="10">
    <location>
        <position position="91"/>
    </location>
    <ligand>
        <name>Zn(2+)</name>
        <dbReference type="ChEBI" id="CHEBI:29105"/>
    </ligand>
</feature>
<keyword evidence="10" id="KW-0460">Magnesium</keyword>
<evidence type="ECO:0000256" key="10">
    <source>
        <dbReference type="PIRSR" id="PIRSR004682-4"/>
    </source>
</evidence>
<dbReference type="Pfam" id="PF13242">
    <property type="entry name" value="Hydrolase_like"/>
    <property type="match status" value="1"/>
</dbReference>
<evidence type="ECO:0000256" key="4">
    <source>
        <dbReference type="ARBA" id="ARBA00022801"/>
    </source>
</evidence>
<dbReference type="InterPro" id="IPR036412">
    <property type="entry name" value="HAD-like_sf"/>
</dbReference>
<keyword evidence="10" id="KW-0862">Zinc</keyword>
<dbReference type="InterPro" id="IPR004446">
    <property type="entry name" value="Heptose_bisP_phosphatase"/>
</dbReference>
<reference evidence="11 12" key="1">
    <citation type="submission" date="2019-03" db="EMBL/GenBank/DDBJ databases">
        <authorList>
            <person name="Nijsse B."/>
        </authorList>
    </citation>
    <scope>NUCLEOTIDE SEQUENCE [LARGE SCALE GENOMIC DNA]</scope>
    <source>
        <strain evidence="11">Desulfoluna butyratoxydans MSL71</strain>
    </source>
</reference>
<comment type="subcellular location">
    <subcellularLocation>
        <location evidence="1 7">Cytoplasm</location>
    </subcellularLocation>
</comment>
<protein>
    <recommendedName>
        <fullName evidence="6 7">D,D-heptose 1,7-bisphosphate phosphatase</fullName>
        <ecNumber evidence="7">3.1.3.-</ecNumber>
    </recommendedName>
</protein>
<keyword evidence="12" id="KW-1185">Reference proteome</keyword>
<dbReference type="AlphaFoldDB" id="A0A4U8YIS1"/>
<feature type="site" description="Stabilizes the phosphoryl group" evidence="9">
    <location>
        <position position="52"/>
    </location>
</feature>
<name>A0A4U8YIS1_9BACT</name>
<comment type="similarity">
    <text evidence="7">Belongs to the gmhB family.</text>
</comment>
<feature type="active site" description="Nucleophile" evidence="8">
    <location>
        <position position="11"/>
    </location>
</feature>
<accession>A0A4U8YIS1</accession>
<evidence type="ECO:0000256" key="7">
    <source>
        <dbReference type="PIRNR" id="PIRNR004682"/>
    </source>
</evidence>
<dbReference type="PIRSF" id="PIRSF004682">
    <property type="entry name" value="GmhB"/>
    <property type="match status" value="1"/>
</dbReference>
<dbReference type="InterPro" id="IPR006549">
    <property type="entry name" value="HAD-SF_hydro_IIIA"/>
</dbReference>
<feature type="binding site" evidence="10">
    <location>
        <position position="101"/>
    </location>
    <ligand>
        <name>Zn(2+)</name>
        <dbReference type="ChEBI" id="CHEBI:29105"/>
    </ligand>
</feature>
<dbReference type="RefSeq" id="WP_180137422.1">
    <property type="nucleotide sequence ID" value="NZ_CAADHO010000001.1"/>
</dbReference>
<evidence type="ECO:0000256" key="6">
    <source>
        <dbReference type="ARBA" id="ARBA00031828"/>
    </source>
</evidence>
<dbReference type="PANTHER" id="PTHR42891">
    <property type="entry name" value="D-GLYCERO-BETA-D-MANNO-HEPTOSE-1,7-BISPHOSPHATE 7-PHOSPHATASE"/>
    <property type="match status" value="1"/>
</dbReference>
<feature type="binding site" evidence="10">
    <location>
        <position position="93"/>
    </location>
    <ligand>
        <name>Zn(2+)</name>
        <dbReference type="ChEBI" id="CHEBI:29105"/>
    </ligand>
</feature>
<feature type="binding site" evidence="10">
    <location>
        <position position="99"/>
    </location>
    <ligand>
        <name>Zn(2+)</name>
        <dbReference type="ChEBI" id="CHEBI:29105"/>
    </ligand>
</feature>
<dbReference type="Proteomes" id="UP000507962">
    <property type="component" value="Unassembled WGS sequence"/>
</dbReference>
<dbReference type="EC" id="3.1.3.-" evidence="7"/>
<dbReference type="EMBL" id="CAADHO010000001">
    <property type="protein sequence ID" value="VFQ43247.1"/>
    <property type="molecule type" value="Genomic_DNA"/>
</dbReference>
<evidence type="ECO:0000256" key="8">
    <source>
        <dbReference type="PIRSR" id="PIRSR004682-1"/>
    </source>
</evidence>
<evidence type="ECO:0000256" key="1">
    <source>
        <dbReference type="ARBA" id="ARBA00004496"/>
    </source>
</evidence>
<evidence type="ECO:0000313" key="11">
    <source>
        <dbReference type="EMBL" id="VFQ43247.1"/>
    </source>
</evidence>
<feature type="binding site" evidence="10">
    <location>
        <position position="11"/>
    </location>
    <ligand>
        <name>Mg(2+)</name>
        <dbReference type="ChEBI" id="CHEBI:18420"/>
    </ligand>
</feature>
<gene>
    <name evidence="11" type="ORF">MSL71_8750</name>
</gene>
<keyword evidence="2 7" id="KW-0963">Cytoplasm</keyword>
<evidence type="ECO:0000256" key="5">
    <source>
        <dbReference type="ARBA" id="ARBA00023277"/>
    </source>
</evidence>
<feature type="binding site" evidence="10">
    <location>
        <position position="128"/>
    </location>
    <ligand>
        <name>Mg(2+)</name>
        <dbReference type="ChEBI" id="CHEBI:18420"/>
    </ligand>
</feature>
<dbReference type="InterPro" id="IPR006543">
    <property type="entry name" value="Histidinol-phos"/>
</dbReference>
<dbReference type="SUPFAM" id="SSF56784">
    <property type="entry name" value="HAD-like"/>
    <property type="match status" value="1"/>
</dbReference>
<keyword evidence="3 10" id="KW-0479">Metal-binding</keyword>
<dbReference type="NCBIfam" id="TIGR01656">
    <property type="entry name" value="Histidinol-ppas"/>
    <property type="match status" value="1"/>
</dbReference>
<evidence type="ECO:0000256" key="2">
    <source>
        <dbReference type="ARBA" id="ARBA00022490"/>
    </source>
</evidence>
<comment type="cofactor">
    <cofactor evidence="10">
        <name>Mg(2+)</name>
        <dbReference type="ChEBI" id="CHEBI:18420"/>
    </cofactor>
</comment>
<dbReference type="GO" id="GO:0005737">
    <property type="term" value="C:cytoplasm"/>
    <property type="evidence" value="ECO:0007669"/>
    <property type="project" value="UniProtKB-SubCell"/>
</dbReference>
<feature type="site" description="Stabilizes the phosphoryl group" evidence="9">
    <location>
        <position position="103"/>
    </location>
</feature>
<organism evidence="11 12">
    <name type="scientific">Desulfoluna butyratoxydans</name>
    <dbReference type="NCBI Taxonomy" id="231438"/>
    <lineage>
        <taxon>Bacteria</taxon>
        <taxon>Pseudomonadati</taxon>
        <taxon>Thermodesulfobacteriota</taxon>
        <taxon>Desulfobacteria</taxon>
        <taxon>Desulfobacterales</taxon>
        <taxon>Desulfolunaceae</taxon>
        <taxon>Desulfoluna</taxon>
    </lineage>
</organism>
<feature type="binding site" evidence="10">
    <location>
        <position position="9"/>
    </location>
    <ligand>
        <name>Mg(2+)</name>
        <dbReference type="ChEBI" id="CHEBI:18420"/>
    </ligand>
</feature>
<comment type="cofactor">
    <cofactor evidence="10">
        <name>Zn(2+)</name>
        <dbReference type="ChEBI" id="CHEBI:29105"/>
    </cofactor>
</comment>
<dbReference type="NCBIfam" id="NF006506">
    <property type="entry name" value="PRK08942.1"/>
    <property type="match status" value="1"/>
</dbReference>
<dbReference type="PANTHER" id="PTHR42891:SF1">
    <property type="entry name" value="D-GLYCERO-BETA-D-MANNO-HEPTOSE-1,7-BISPHOSPHATE 7-PHOSPHATASE"/>
    <property type="match status" value="1"/>
</dbReference>
<dbReference type="GO" id="GO:0016791">
    <property type="term" value="F:phosphatase activity"/>
    <property type="evidence" value="ECO:0007669"/>
    <property type="project" value="InterPro"/>
</dbReference>
<feature type="site" description="Contributes to substrate recognition" evidence="9">
    <location>
        <position position="102"/>
    </location>
</feature>
<dbReference type="GO" id="GO:0005975">
    <property type="term" value="P:carbohydrate metabolic process"/>
    <property type="evidence" value="ECO:0007669"/>
    <property type="project" value="InterPro"/>
</dbReference>
<keyword evidence="4 7" id="KW-0378">Hydrolase</keyword>
<dbReference type="GO" id="GO:0046872">
    <property type="term" value="F:metal ion binding"/>
    <property type="evidence" value="ECO:0007669"/>
    <property type="project" value="UniProtKB-KW"/>
</dbReference>
<evidence type="ECO:0000256" key="9">
    <source>
        <dbReference type="PIRSR" id="PIRSR004682-3"/>
    </source>
</evidence>
<dbReference type="NCBIfam" id="TIGR01662">
    <property type="entry name" value="HAD-SF-IIIA"/>
    <property type="match status" value="1"/>
</dbReference>
<feature type="active site" description="Nucleophile" evidence="8">
    <location>
        <position position="9"/>
    </location>
</feature>
<evidence type="ECO:0000313" key="12">
    <source>
        <dbReference type="Proteomes" id="UP000507962"/>
    </source>
</evidence>
<proteinExistence type="inferred from homology"/>
<dbReference type="CDD" id="cd07503">
    <property type="entry name" value="HAD_HisB-N"/>
    <property type="match status" value="1"/>
</dbReference>
<sequence>MPITTVFIDRDGVINQDSPHYIKTVDEFHFLPRSPEAFALLKAHGLSAMVITNQSVIGRGWVTRKTLSAIFDKMTAGIEAAGGSVDGIFFCPHTPDDGCACRKPKPGLIHDACNTHGIDPASSAMIGDSAKDILCGKAAGCAATVLVRTGTPDKALAALDAEGQRPDHVADTLFDAVRWVLDTLGS</sequence>